<dbReference type="PANTHER" id="PTHR30273:SF2">
    <property type="entry name" value="PROTEIN FECR"/>
    <property type="match status" value="1"/>
</dbReference>
<keyword evidence="1" id="KW-1133">Transmembrane helix</keyword>
<keyword evidence="1" id="KW-0472">Membrane</keyword>
<gene>
    <name evidence="3" type="ORF">IE877_14450</name>
</gene>
<dbReference type="InterPro" id="IPR006860">
    <property type="entry name" value="FecR"/>
</dbReference>
<evidence type="ECO:0000259" key="2">
    <source>
        <dbReference type="Pfam" id="PF04773"/>
    </source>
</evidence>
<dbReference type="PIRSF" id="PIRSF018266">
    <property type="entry name" value="FecR"/>
    <property type="match status" value="1"/>
</dbReference>
<feature type="transmembrane region" description="Helical" evidence="1">
    <location>
        <begin position="93"/>
        <end position="111"/>
    </location>
</feature>
<dbReference type="Gene3D" id="2.60.120.1440">
    <property type="match status" value="1"/>
</dbReference>
<dbReference type="Proteomes" id="UP000652176">
    <property type="component" value="Unassembled WGS sequence"/>
</dbReference>
<evidence type="ECO:0000313" key="3">
    <source>
        <dbReference type="EMBL" id="MBD9357065.1"/>
    </source>
</evidence>
<feature type="domain" description="FecR protein" evidence="2">
    <location>
        <begin position="119"/>
        <end position="211"/>
    </location>
</feature>
<protein>
    <submittedName>
        <fullName evidence="3">FecR domain-containing protein</fullName>
    </submittedName>
</protein>
<dbReference type="Pfam" id="PF04773">
    <property type="entry name" value="FecR"/>
    <property type="match status" value="1"/>
</dbReference>
<dbReference type="EMBL" id="JACXSS010000001">
    <property type="protein sequence ID" value="MBD9357065.1"/>
    <property type="molecule type" value="Genomic_DNA"/>
</dbReference>
<dbReference type="Gene3D" id="3.55.50.30">
    <property type="match status" value="1"/>
</dbReference>
<evidence type="ECO:0000313" key="4">
    <source>
        <dbReference type="Proteomes" id="UP000652176"/>
    </source>
</evidence>
<accession>A0ABR9D1R4</accession>
<sequence>MQTNALTHFNSLTPTLSVIDPDIAPSSASVQLSRDERELLRQSPGQGGRQAKAADALAASPVAMLDSRLRGNDSLGDFKVRVNTRTRRRGQSLTLAAACCAMLAVTLTALYPPAFWRADYSTGKGEQRSVTLADGSRVMLNTGTALAIHFDAGLRRVELLAGEAFFEVAKNPQQPFVVAAAGSEVRAVGTAFAVKLQSEQTQVELVEGIVEIQDEGQQHYERLAVGQSASIDANGIALKHAGHPDGMALWRAGYLQFDGLPLRDAIAQINQYRPGRVVLLNTALADKRISGLFRLDALDQAIASLNAAIPALQIVSITPYLVVLR</sequence>
<dbReference type="InterPro" id="IPR012373">
    <property type="entry name" value="Ferrdict_sens_TM"/>
</dbReference>
<comment type="caution">
    <text evidence="3">The sequence shown here is derived from an EMBL/GenBank/DDBJ whole genome shotgun (WGS) entry which is preliminary data.</text>
</comment>
<organism evidence="3 4">
    <name type="scientific">Methylomonas albis</name>
    <dbReference type="NCBI Taxonomy" id="1854563"/>
    <lineage>
        <taxon>Bacteria</taxon>
        <taxon>Pseudomonadati</taxon>
        <taxon>Pseudomonadota</taxon>
        <taxon>Gammaproteobacteria</taxon>
        <taxon>Methylococcales</taxon>
        <taxon>Methylococcaceae</taxon>
        <taxon>Methylomonas</taxon>
    </lineage>
</organism>
<dbReference type="PANTHER" id="PTHR30273">
    <property type="entry name" value="PERIPLASMIC SIGNAL SENSOR AND SIGMA FACTOR ACTIVATOR FECR-RELATED"/>
    <property type="match status" value="1"/>
</dbReference>
<name>A0ABR9D1R4_9GAMM</name>
<evidence type="ECO:0000256" key="1">
    <source>
        <dbReference type="SAM" id="Phobius"/>
    </source>
</evidence>
<keyword evidence="4" id="KW-1185">Reference proteome</keyword>
<reference evidence="3 4" key="1">
    <citation type="submission" date="2020-09" db="EMBL/GenBank/DDBJ databases">
        <title>Methylomonas albis sp. nov. and Methylomonas fluvii sp. nov.: Two cold-adapted methanotrophs from the River Elbe and an amended description of Methylovulum psychrotolerans strain Eb1.</title>
        <authorList>
            <person name="Bussmann I.K."/>
            <person name="Klings K.-W."/>
            <person name="Warnstedt J."/>
            <person name="Hoppert M."/>
            <person name="Saborowski A."/>
            <person name="Horn F."/>
            <person name="Liebner S."/>
        </authorList>
    </citation>
    <scope>NUCLEOTIDE SEQUENCE [LARGE SCALE GENOMIC DNA]</scope>
    <source>
        <strain evidence="3 4">EbA</strain>
    </source>
</reference>
<keyword evidence="1" id="KW-0812">Transmembrane</keyword>
<proteinExistence type="predicted"/>